<evidence type="ECO:0000256" key="9">
    <source>
        <dbReference type="SAM" id="Phobius"/>
    </source>
</evidence>
<reference evidence="12" key="1">
    <citation type="submission" date="2020-05" db="EMBL/GenBank/DDBJ databases">
        <title>Mycena genomes resolve the evolution of fungal bioluminescence.</title>
        <authorList>
            <person name="Tsai I.J."/>
        </authorList>
    </citation>
    <scope>NUCLEOTIDE SEQUENCE</scope>
    <source>
        <strain evidence="12">160909Yilan</strain>
    </source>
</reference>
<dbReference type="Gene3D" id="3.40.50.300">
    <property type="entry name" value="P-loop containing nucleotide triphosphate hydrolases"/>
    <property type="match status" value="2"/>
</dbReference>
<dbReference type="EMBL" id="JACAZH010000017">
    <property type="protein sequence ID" value="KAF7348327.1"/>
    <property type="molecule type" value="Genomic_DNA"/>
</dbReference>
<dbReference type="PANTHER" id="PTHR24223">
    <property type="entry name" value="ATP-BINDING CASSETTE SUB-FAMILY C"/>
    <property type="match status" value="1"/>
</dbReference>
<dbReference type="InterPro" id="IPR003439">
    <property type="entry name" value="ABC_transporter-like_ATP-bd"/>
</dbReference>
<dbReference type="InterPro" id="IPR017871">
    <property type="entry name" value="ABC_transporter-like_CS"/>
</dbReference>
<dbReference type="GO" id="GO:0005524">
    <property type="term" value="F:ATP binding"/>
    <property type="evidence" value="ECO:0007669"/>
    <property type="project" value="UniProtKB-KW"/>
</dbReference>
<evidence type="ECO:0000259" key="11">
    <source>
        <dbReference type="PROSITE" id="PS50929"/>
    </source>
</evidence>
<feature type="transmembrane region" description="Helical" evidence="9">
    <location>
        <begin position="401"/>
        <end position="425"/>
    </location>
</feature>
<dbReference type="Gene3D" id="1.20.1560.10">
    <property type="entry name" value="ABC transporter type 1, transmembrane domain"/>
    <property type="match status" value="1"/>
</dbReference>
<dbReference type="CDD" id="cd18604">
    <property type="entry name" value="ABC_6TM_VMR1_D2_like"/>
    <property type="match status" value="1"/>
</dbReference>
<dbReference type="SUPFAM" id="SSF90123">
    <property type="entry name" value="ABC transporter transmembrane region"/>
    <property type="match status" value="1"/>
</dbReference>
<dbReference type="FunFam" id="3.40.50.300:FF:000163">
    <property type="entry name" value="Multidrug resistance-associated protein member 4"/>
    <property type="match status" value="1"/>
</dbReference>
<evidence type="ECO:0000256" key="4">
    <source>
        <dbReference type="ARBA" id="ARBA00022737"/>
    </source>
</evidence>
<name>A0A8H7CU52_9AGAR</name>
<dbReference type="PANTHER" id="PTHR24223:SF356">
    <property type="entry name" value="ATP-BINDING CASSETTE TRANSPORTER ABC4"/>
    <property type="match status" value="1"/>
</dbReference>
<organism evidence="12 13">
    <name type="scientific">Mycena sanguinolenta</name>
    <dbReference type="NCBI Taxonomy" id="230812"/>
    <lineage>
        <taxon>Eukaryota</taxon>
        <taxon>Fungi</taxon>
        <taxon>Dikarya</taxon>
        <taxon>Basidiomycota</taxon>
        <taxon>Agaricomycotina</taxon>
        <taxon>Agaricomycetes</taxon>
        <taxon>Agaricomycetidae</taxon>
        <taxon>Agaricales</taxon>
        <taxon>Marasmiineae</taxon>
        <taxon>Mycenaceae</taxon>
        <taxon>Mycena</taxon>
    </lineage>
</organism>
<dbReference type="GO" id="GO:0016887">
    <property type="term" value="F:ATP hydrolysis activity"/>
    <property type="evidence" value="ECO:0007669"/>
    <property type="project" value="InterPro"/>
</dbReference>
<sequence length="1001" mass="110824">MTVTYATYVSYSSLNSEIFSLTEAKTLIMGQPLNASKVFSSITVFDILRDNIAQITEWLNDLITGKVSLDRTELLDAFDEKGTVVLSAADSPSDERIGFRSATFSWSKESDGSLMRSKRQFQLKIEDELLFQRDRINLVIGPTGSGKTSLLMALLGEMHFMPSGPDSWYNLPRNSGIAYAAQESWVLNETIWSNIIFDTPYDDERYKKVLYQCALEPDLKLFQAGDQTEVGEKGLTLSGGQKARLTLARAVYLNAGILLLDDVLAALEKVSVSSLQSSCSSPRSVHTAQWIVEKCFGSDLIQNRTVILITHNVALTRPIANFMVSFGTDGRIQNQGTIFEITKRGPLIAQIHNDQGVLDKTQQEVDAEAPVAEPAQGKLILAEEVQLGHWKCIFVLWGANILLFFFMFLSVGLFCHQISVVLRTWQLGYWAKQYDDRPTEQVDVIFNLSMFIAIVFISVAAVSIAFIHLVFGQLRASRVIHKNLIDSVLSAPLRWLDITPTSRIIARVTNDVRAVDDSLGNRFWPLTSQIVSLVVKLAAVVIYTPFFFFPGALVGALGAWAGQIYISAQLPVKRLMSNARAPVLAHFGATIAGLVRAFGAQSKFAAESVSRIDRYTRAARNFYNLNRWISIRIDLLGSIFSASLATYLIYVTHSRAGDIGFLINVAITFTQRLLWAVKSVNEFEVQGKILRDATQYIAYVPSLERIQGYIDIEHEKPATEAGKPPAYWPASGDIQVEGLSARYSEDGPKVLHDISFHVNAGERVGIVGRTGSGKSPLTLALLGCIPTEGYVRYDGLETSKLNLDALRARITIIPQMPELFSGSLRVNLDPFGQYDDAELNHALRAAGLFALQSGMDEGRITLDSAIHTGGSNLSVGQRQILALARAIVRKSKILILDEATSAIDHKTDSIIQNSLHKELHGDISLLTVAHRLQTIMDADKIDVWRVILQLNFANIMDCLCSQCKVEFDSPKELLKIKDGKLRALVEESRDRDALYAMAGAE</sequence>
<feature type="transmembrane region" description="Helical" evidence="9">
    <location>
        <begin position="629"/>
        <end position="650"/>
    </location>
</feature>
<proteinExistence type="predicted"/>
<keyword evidence="8 9" id="KW-0472">Membrane</keyword>
<evidence type="ECO:0000256" key="1">
    <source>
        <dbReference type="ARBA" id="ARBA00004141"/>
    </source>
</evidence>
<dbReference type="SUPFAM" id="SSF52540">
    <property type="entry name" value="P-loop containing nucleoside triphosphate hydrolases"/>
    <property type="match status" value="2"/>
</dbReference>
<dbReference type="OrthoDB" id="6500128at2759"/>
<keyword evidence="7 9" id="KW-1133">Transmembrane helix</keyword>
<evidence type="ECO:0000256" key="5">
    <source>
        <dbReference type="ARBA" id="ARBA00022741"/>
    </source>
</evidence>
<accession>A0A8H7CU52</accession>
<dbReference type="GO" id="GO:0016020">
    <property type="term" value="C:membrane"/>
    <property type="evidence" value="ECO:0007669"/>
    <property type="project" value="UniProtKB-SubCell"/>
</dbReference>
<dbReference type="FunFam" id="1.20.1560.10:FF:000013">
    <property type="entry name" value="ABC transporter C family member 2"/>
    <property type="match status" value="1"/>
</dbReference>
<feature type="domain" description="ABC transmembrane type-1" evidence="11">
    <location>
        <begin position="411"/>
        <end position="684"/>
    </location>
</feature>
<dbReference type="PROSITE" id="PS50929">
    <property type="entry name" value="ABC_TM1F"/>
    <property type="match status" value="1"/>
</dbReference>
<feature type="domain" description="ABC transporter" evidence="10">
    <location>
        <begin position="109"/>
        <end position="354"/>
    </location>
</feature>
<keyword evidence="3 9" id="KW-0812">Transmembrane</keyword>
<evidence type="ECO:0000256" key="8">
    <source>
        <dbReference type="ARBA" id="ARBA00023136"/>
    </source>
</evidence>
<feature type="transmembrane region" description="Helical" evidence="9">
    <location>
        <begin position="548"/>
        <end position="566"/>
    </location>
</feature>
<feature type="transmembrane region" description="Helical" evidence="9">
    <location>
        <begin position="445"/>
        <end position="471"/>
    </location>
</feature>
<dbReference type="SMART" id="SM00382">
    <property type="entry name" value="AAA"/>
    <property type="match status" value="2"/>
</dbReference>
<dbReference type="CDD" id="cd03244">
    <property type="entry name" value="ABCC_MRP_domain2"/>
    <property type="match status" value="1"/>
</dbReference>
<dbReference type="Pfam" id="PF00005">
    <property type="entry name" value="ABC_tran"/>
    <property type="match status" value="2"/>
</dbReference>
<comment type="subcellular location">
    <subcellularLocation>
        <location evidence="1">Membrane</location>
        <topology evidence="1">Multi-pass membrane protein</topology>
    </subcellularLocation>
</comment>
<keyword evidence="13" id="KW-1185">Reference proteome</keyword>
<dbReference type="InterPro" id="IPR050173">
    <property type="entry name" value="ABC_transporter_C-like"/>
</dbReference>
<evidence type="ECO:0000259" key="10">
    <source>
        <dbReference type="PROSITE" id="PS50893"/>
    </source>
</evidence>
<feature type="domain" description="ABC transporter" evidence="10">
    <location>
        <begin position="734"/>
        <end position="986"/>
    </location>
</feature>
<protein>
    <submittedName>
        <fullName evidence="12">ATP-binding cassette transporter</fullName>
    </submittedName>
</protein>
<dbReference type="InterPro" id="IPR003593">
    <property type="entry name" value="AAA+_ATPase"/>
</dbReference>
<evidence type="ECO:0000256" key="3">
    <source>
        <dbReference type="ARBA" id="ARBA00022692"/>
    </source>
</evidence>
<evidence type="ECO:0000256" key="2">
    <source>
        <dbReference type="ARBA" id="ARBA00022448"/>
    </source>
</evidence>
<evidence type="ECO:0000256" key="7">
    <source>
        <dbReference type="ARBA" id="ARBA00022989"/>
    </source>
</evidence>
<dbReference type="InterPro" id="IPR027417">
    <property type="entry name" value="P-loop_NTPase"/>
</dbReference>
<dbReference type="InterPro" id="IPR036640">
    <property type="entry name" value="ABC1_TM_sf"/>
</dbReference>
<keyword evidence="5" id="KW-0547">Nucleotide-binding</keyword>
<dbReference type="GO" id="GO:0140359">
    <property type="term" value="F:ABC-type transporter activity"/>
    <property type="evidence" value="ECO:0007669"/>
    <property type="project" value="InterPro"/>
</dbReference>
<keyword evidence="2" id="KW-0813">Transport</keyword>
<evidence type="ECO:0000256" key="6">
    <source>
        <dbReference type="ARBA" id="ARBA00022840"/>
    </source>
</evidence>
<dbReference type="Pfam" id="PF00664">
    <property type="entry name" value="ABC_membrane"/>
    <property type="match status" value="1"/>
</dbReference>
<dbReference type="PROSITE" id="PS00211">
    <property type="entry name" value="ABC_TRANSPORTER_1"/>
    <property type="match status" value="1"/>
</dbReference>
<dbReference type="PROSITE" id="PS50893">
    <property type="entry name" value="ABC_TRANSPORTER_2"/>
    <property type="match status" value="2"/>
</dbReference>
<keyword evidence="4" id="KW-0677">Repeat</keyword>
<comment type="caution">
    <text evidence="12">The sequence shown here is derived from an EMBL/GenBank/DDBJ whole genome shotgun (WGS) entry which is preliminary data.</text>
</comment>
<dbReference type="InterPro" id="IPR011527">
    <property type="entry name" value="ABC1_TM_dom"/>
</dbReference>
<evidence type="ECO:0000313" key="13">
    <source>
        <dbReference type="Proteomes" id="UP000623467"/>
    </source>
</evidence>
<keyword evidence="6 12" id="KW-0067">ATP-binding</keyword>
<evidence type="ECO:0000313" key="12">
    <source>
        <dbReference type="EMBL" id="KAF7348327.1"/>
    </source>
</evidence>
<dbReference type="AlphaFoldDB" id="A0A8H7CU52"/>
<gene>
    <name evidence="12" type="ORF">MSAN_01786500</name>
</gene>
<dbReference type="Proteomes" id="UP000623467">
    <property type="component" value="Unassembled WGS sequence"/>
</dbReference>